<protein>
    <submittedName>
        <fullName evidence="2">Uncharacterized protein</fullName>
    </submittedName>
</protein>
<evidence type="ECO:0000256" key="1">
    <source>
        <dbReference type="SAM" id="MobiDB-lite"/>
    </source>
</evidence>
<sequence length="87" mass="9434">MNRLGNKYSTTSSALLIIEPKNHVDVISVARCTGLCLSDFMTSESQMRSSSPPPRQSKQSARSPLRAIWEGSNAANLLLALDPLTVC</sequence>
<gene>
    <name evidence="2" type="ORF">TNCT_337691</name>
</gene>
<comment type="caution">
    <text evidence="2">The sequence shown here is derived from an EMBL/GenBank/DDBJ whole genome shotgun (WGS) entry which is preliminary data.</text>
</comment>
<reference evidence="2" key="1">
    <citation type="submission" date="2020-07" db="EMBL/GenBank/DDBJ databases">
        <title>Multicomponent nature underlies the extraordinary mechanical properties of spider dragline silk.</title>
        <authorList>
            <person name="Kono N."/>
            <person name="Nakamura H."/>
            <person name="Mori M."/>
            <person name="Yoshida Y."/>
            <person name="Ohtoshi R."/>
            <person name="Malay A.D."/>
            <person name="Moran D.A.P."/>
            <person name="Tomita M."/>
            <person name="Numata K."/>
            <person name="Arakawa K."/>
        </authorList>
    </citation>
    <scope>NUCLEOTIDE SEQUENCE</scope>
</reference>
<evidence type="ECO:0000313" key="2">
    <source>
        <dbReference type="EMBL" id="GFR18200.1"/>
    </source>
</evidence>
<evidence type="ECO:0000313" key="3">
    <source>
        <dbReference type="Proteomes" id="UP000887116"/>
    </source>
</evidence>
<name>A0A8X6HA89_TRICU</name>
<organism evidence="2 3">
    <name type="scientific">Trichonephila clavata</name>
    <name type="common">Joro spider</name>
    <name type="synonym">Nephila clavata</name>
    <dbReference type="NCBI Taxonomy" id="2740835"/>
    <lineage>
        <taxon>Eukaryota</taxon>
        <taxon>Metazoa</taxon>
        <taxon>Ecdysozoa</taxon>
        <taxon>Arthropoda</taxon>
        <taxon>Chelicerata</taxon>
        <taxon>Arachnida</taxon>
        <taxon>Araneae</taxon>
        <taxon>Araneomorphae</taxon>
        <taxon>Entelegynae</taxon>
        <taxon>Araneoidea</taxon>
        <taxon>Nephilidae</taxon>
        <taxon>Trichonephila</taxon>
    </lineage>
</organism>
<feature type="region of interest" description="Disordered" evidence="1">
    <location>
        <begin position="43"/>
        <end position="64"/>
    </location>
</feature>
<keyword evidence="3" id="KW-1185">Reference proteome</keyword>
<dbReference type="EMBL" id="BMAO01027581">
    <property type="protein sequence ID" value="GFR18200.1"/>
    <property type="molecule type" value="Genomic_DNA"/>
</dbReference>
<accession>A0A8X6HA89</accession>
<proteinExistence type="predicted"/>
<dbReference type="Proteomes" id="UP000887116">
    <property type="component" value="Unassembled WGS sequence"/>
</dbReference>
<dbReference type="AlphaFoldDB" id="A0A8X6HA89"/>